<proteinExistence type="evidence at transcript level"/>
<evidence type="ECO:0000313" key="2">
    <source>
        <dbReference type="EMBL" id="ABK23346.1"/>
    </source>
</evidence>
<feature type="compositionally biased region" description="Polar residues" evidence="1">
    <location>
        <begin position="33"/>
        <end position="52"/>
    </location>
</feature>
<organism evidence="2">
    <name type="scientific">Picea sitchensis</name>
    <name type="common">Sitka spruce</name>
    <name type="synonym">Pinus sitchensis</name>
    <dbReference type="NCBI Taxonomy" id="3332"/>
    <lineage>
        <taxon>Eukaryota</taxon>
        <taxon>Viridiplantae</taxon>
        <taxon>Streptophyta</taxon>
        <taxon>Embryophyta</taxon>
        <taxon>Tracheophyta</taxon>
        <taxon>Spermatophyta</taxon>
        <taxon>Pinopsida</taxon>
        <taxon>Pinidae</taxon>
        <taxon>Conifers I</taxon>
        <taxon>Pinales</taxon>
        <taxon>Pinaceae</taxon>
        <taxon>Picea</taxon>
    </lineage>
</organism>
<dbReference type="AlphaFoldDB" id="A9NRT5"/>
<feature type="region of interest" description="Disordered" evidence="1">
    <location>
        <begin position="21"/>
        <end position="52"/>
    </location>
</feature>
<accession>A9NRT5</accession>
<reference evidence="2" key="1">
    <citation type="journal article" date="2008" name="BMC Genomics">
        <title>A conifer genomics resource of 200,000 spruce (Picea spp.) ESTs and 6,464 high-quality, sequence-finished full-length cDNAs for Sitka spruce (Picea sitchensis).</title>
        <authorList>
            <person name="Ralph S.G."/>
            <person name="Chun H.J."/>
            <person name="Kolosova N."/>
            <person name="Cooper D."/>
            <person name="Oddy C."/>
            <person name="Ritland C.E."/>
            <person name="Kirkpatrick R."/>
            <person name="Moore R."/>
            <person name="Barber S."/>
            <person name="Holt R.A."/>
            <person name="Jones S.J."/>
            <person name="Marra M.A."/>
            <person name="Douglas C.J."/>
            <person name="Ritland K."/>
            <person name="Bohlmann J."/>
        </authorList>
    </citation>
    <scope>NUCLEOTIDE SEQUENCE</scope>
    <source>
        <tissue evidence="2">Green portion of the leader tissue</tissue>
    </source>
</reference>
<evidence type="ECO:0000256" key="1">
    <source>
        <dbReference type="SAM" id="MobiDB-lite"/>
    </source>
</evidence>
<dbReference type="EMBL" id="EF084014">
    <property type="protein sequence ID" value="ABK23346.1"/>
    <property type="molecule type" value="mRNA"/>
</dbReference>
<sequence length="147" mass="16277">MASRLMSRSLISSARSTFQSGGNAFRAARGRPASSNTRPPSSSDRNPFRNNSTNFRRRCAETMIPLHDAVAGAKLISHLAVNSRSRSSLSLERCCRWIWRVFGSNRGVVSEGRERLRSKESTNECSFAASLEEAEVFKDFSAHIGAH</sequence>
<protein>
    <submittedName>
        <fullName evidence="2">Uncharacterized protein</fullName>
    </submittedName>
</protein>
<name>A9NRT5_PICSI</name>